<protein>
    <recommendedName>
        <fullName evidence="8">Chaperone protein</fullName>
    </recommendedName>
</protein>
<dbReference type="AlphaFoldDB" id="A0A6B9G1V7"/>
<evidence type="ECO:0000256" key="2">
    <source>
        <dbReference type="ARBA" id="ARBA00010921"/>
    </source>
</evidence>
<dbReference type="Gene3D" id="3.30.1460.10">
    <property type="match status" value="1"/>
</dbReference>
<dbReference type="Pfam" id="PF07824">
    <property type="entry name" value="Chaperone_III"/>
    <property type="match status" value="1"/>
</dbReference>
<dbReference type="EMBL" id="CP024769">
    <property type="protein sequence ID" value="QGY31501.1"/>
    <property type="molecule type" value="Genomic_DNA"/>
</dbReference>
<accession>A0A6B9G1V7</accession>
<evidence type="ECO:0000256" key="3">
    <source>
        <dbReference type="ARBA" id="ARBA00022490"/>
    </source>
</evidence>
<proteinExistence type="inferred from homology"/>
<evidence type="ECO:0000256" key="5">
    <source>
        <dbReference type="ARBA" id="ARBA00023186"/>
    </source>
</evidence>
<keyword evidence="3" id="KW-0963">Cytoplasm</keyword>
<keyword evidence="6" id="KW-0614">Plasmid</keyword>
<dbReference type="InterPro" id="IPR013095">
    <property type="entry name" value="T3SS_chaperone"/>
</dbReference>
<geneLocation type="plasmid" evidence="7">
    <name>pne1a</name>
</geneLocation>
<dbReference type="Proteomes" id="UP000502005">
    <property type="component" value="Plasmid pNE1A"/>
</dbReference>
<gene>
    <name evidence="6" type="ORF">CUN67_21150</name>
</gene>
<dbReference type="RefSeq" id="WP_208717399.1">
    <property type="nucleotide sequence ID" value="NZ_CP024769.1"/>
</dbReference>
<organism evidence="6 7">
    <name type="scientific">Pantoea cypripedii</name>
    <name type="common">Pectobacterium cypripedii</name>
    <name type="synonym">Erwinia cypripedii</name>
    <dbReference type="NCBI Taxonomy" id="55209"/>
    <lineage>
        <taxon>Bacteria</taxon>
        <taxon>Pseudomonadati</taxon>
        <taxon>Pseudomonadota</taxon>
        <taxon>Gammaproteobacteria</taxon>
        <taxon>Enterobacterales</taxon>
        <taxon>Erwiniaceae</taxon>
        <taxon>Pantoea</taxon>
    </lineage>
</organism>
<dbReference type="GO" id="GO:0005737">
    <property type="term" value="C:cytoplasm"/>
    <property type="evidence" value="ECO:0007669"/>
    <property type="project" value="UniProtKB-SubCell"/>
</dbReference>
<comment type="similarity">
    <text evidence="2">Belongs to the IpgE/SigE chaperone family.</text>
</comment>
<keyword evidence="5" id="KW-0143">Chaperone</keyword>
<dbReference type="CDD" id="cd17022">
    <property type="entry name" value="T3SC_IA_SigE-like"/>
    <property type="match status" value="1"/>
</dbReference>
<name>A0A6B9G1V7_PANCY</name>
<evidence type="ECO:0000313" key="7">
    <source>
        <dbReference type="Proteomes" id="UP000502005"/>
    </source>
</evidence>
<evidence type="ECO:0000313" key="6">
    <source>
        <dbReference type="EMBL" id="QGY31501.1"/>
    </source>
</evidence>
<evidence type="ECO:0000256" key="1">
    <source>
        <dbReference type="ARBA" id="ARBA00004496"/>
    </source>
</evidence>
<sequence>MSNIIYSLYDALGLEIDGDDPILIVDDELTIYFHESENSLEMCCPVGPLPSEVNFLHNVLQLNYSSPVVLAADADKKALLAILRLPETSTATELESGLHQLISVVRSLGKNNFADTM</sequence>
<evidence type="ECO:0008006" key="8">
    <source>
        <dbReference type="Google" id="ProtNLM"/>
    </source>
</evidence>
<dbReference type="SUPFAM" id="SSF69635">
    <property type="entry name" value="Type III secretory system chaperone-like"/>
    <property type="match status" value="1"/>
</dbReference>
<evidence type="ECO:0000256" key="4">
    <source>
        <dbReference type="ARBA" id="ARBA00023026"/>
    </source>
</evidence>
<keyword evidence="4" id="KW-0843">Virulence</keyword>
<comment type="subcellular location">
    <subcellularLocation>
        <location evidence="1">Cytoplasm</location>
    </subcellularLocation>
</comment>
<reference evidence="6 7" key="1">
    <citation type="submission" date="2017-11" db="EMBL/GenBank/DDBJ databases">
        <title>Genome sequence of Pantoea cypripedii NE1.</title>
        <authorList>
            <person name="Nascimento F.X."/>
        </authorList>
    </citation>
    <scope>NUCLEOTIDE SEQUENCE [LARGE SCALE GENOMIC DNA]</scope>
    <source>
        <strain evidence="6 7">NE1</strain>
        <plasmid evidence="7">pne1a</plasmid>
    </source>
</reference>